<dbReference type="EMBL" id="MU839030">
    <property type="protein sequence ID" value="KAK1763113.1"/>
    <property type="molecule type" value="Genomic_DNA"/>
</dbReference>
<dbReference type="InterPro" id="IPR013595">
    <property type="entry name" value="Pept_S33_TAP-like_C"/>
</dbReference>
<evidence type="ECO:0000313" key="6">
    <source>
        <dbReference type="Proteomes" id="UP001244011"/>
    </source>
</evidence>
<dbReference type="InterPro" id="IPR051601">
    <property type="entry name" value="Serine_prot/Carboxylest_S33"/>
</dbReference>
<feature type="domain" description="AB hydrolase-1" evidence="3">
    <location>
        <begin position="128"/>
        <end position="282"/>
    </location>
</feature>
<sequence length="617" mass="67527">MDSKIGVTPTPGLDKVATGTARKRWTKPVIVATLGLVAFASLTNSTRGWIPTSLAETPMPGPQEKDLGWIDIEPSRSIEWHRCFDGRYDCARLDVPMDWLDPTDDQRVVLAIIRLQATNSTGRPYGGPVFFNPGGPGGSGIWSLRDHGKLLQTIVGDNHDIVSFDPRGIGASVPRIECWDTIQSRQIWGLQEVGVVDSHPGVLYDAYARATALSQACEANVNGSGILRHSSTAYHARDMLEILNQMGEAKLKYWGFSYGTVLGGTFASMYPDKVERMVSDGNVDYEEWYHGSYINFLHDTDRVMEAFYDLCHLAGPVKCLFHAPSPAEIKDRLDTLLAKLRINPVIIPASDLGPEMPELVTYSRVKKMISTTLYQPVLMFRRTASVLAALESGDGRPFYEYRLAGSTPTSLCSLETIPPTIPITGPEEATEDAFPAIMCSDLDPVTDTVSELEEYAARLQAISSAAGAVNILFRLACVGRRVRPKWRFDGPFGGSTAHPILFVANAADNVSPLVSARNNSARFPRSAVLVQNSYGHTSLSAASACTARHVRDYFQRGVLPPERGATCEPDVQPFGEEEEEEVVGAEAGQGEDAELAWAVRELAKEPRWGAMLRPPSL</sequence>
<dbReference type="GeneID" id="85306175"/>
<evidence type="ECO:0000259" key="3">
    <source>
        <dbReference type="Pfam" id="PF00561"/>
    </source>
</evidence>
<reference evidence="5" key="1">
    <citation type="submission" date="2023-06" db="EMBL/GenBank/DDBJ databases">
        <title>Genome-scale phylogeny and comparative genomics of the fungal order Sordariales.</title>
        <authorList>
            <consortium name="Lawrence Berkeley National Laboratory"/>
            <person name="Hensen N."/>
            <person name="Bonometti L."/>
            <person name="Westerberg I."/>
            <person name="Brannstrom I.O."/>
            <person name="Guillou S."/>
            <person name="Cros-Aarteil S."/>
            <person name="Calhoun S."/>
            <person name="Haridas S."/>
            <person name="Kuo A."/>
            <person name="Mondo S."/>
            <person name="Pangilinan J."/>
            <person name="Riley R."/>
            <person name="Labutti K."/>
            <person name="Andreopoulos B."/>
            <person name="Lipzen A."/>
            <person name="Chen C."/>
            <person name="Yanf M."/>
            <person name="Daum C."/>
            <person name="Ng V."/>
            <person name="Clum A."/>
            <person name="Steindorff A."/>
            <person name="Ohm R."/>
            <person name="Martin F."/>
            <person name="Silar P."/>
            <person name="Natvig D."/>
            <person name="Lalanne C."/>
            <person name="Gautier V."/>
            <person name="Ament-Velasquez S.L."/>
            <person name="Kruys A."/>
            <person name="Hutchinson M.I."/>
            <person name="Powell A.J."/>
            <person name="Barry K."/>
            <person name="Miller A.N."/>
            <person name="Grigoriev I.V."/>
            <person name="Debuchy R."/>
            <person name="Gladieux P."/>
            <person name="Thoren M.H."/>
            <person name="Johannesson H."/>
        </authorList>
    </citation>
    <scope>NUCLEOTIDE SEQUENCE</scope>
    <source>
        <strain evidence="5">8032-3</strain>
    </source>
</reference>
<dbReference type="InterPro" id="IPR000073">
    <property type="entry name" value="AB_hydrolase_1"/>
</dbReference>
<dbReference type="SUPFAM" id="SSF53474">
    <property type="entry name" value="alpha/beta-Hydrolases"/>
    <property type="match status" value="1"/>
</dbReference>
<feature type="domain" description="Peptidase S33 tripeptidyl aminopeptidase-like C-terminal" evidence="4">
    <location>
        <begin position="471"/>
        <end position="567"/>
    </location>
</feature>
<evidence type="ECO:0000259" key="4">
    <source>
        <dbReference type="Pfam" id="PF08386"/>
    </source>
</evidence>
<dbReference type="InterPro" id="IPR029058">
    <property type="entry name" value="AB_hydrolase_fold"/>
</dbReference>
<keyword evidence="2 5" id="KW-0378">Hydrolase</keyword>
<accession>A0AAJ0BTH7</accession>
<dbReference type="Gene3D" id="3.40.50.1820">
    <property type="entry name" value="alpha/beta hydrolase"/>
    <property type="match status" value="1"/>
</dbReference>
<comment type="similarity">
    <text evidence="1">Belongs to the peptidase S33 family.</text>
</comment>
<dbReference type="PANTHER" id="PTHR43248">
    <property type="entry name" value="2-SUCCINYL-6-HYDROXY-2,4-CYCLOHEXADIENE-1-CARBOXYLATE SYNTHASE"/>
    <property type="match status" value="1"/>
</dbReference>
<dbReference type="PANTHER" id="PTHR43248:SF25">
    <property type="entry name" value="AB HYDROLASE-1 DOMAIN-CONTAINING PROTEIN-RELATED"/>
    <property type="match status" value="1"/>
</dbReference>
<keyword evidence="6" id="KW-1185">Reference proteome</keyword>
<name>A0AAJ0BTH7_9PEZI</name>
<dbReference type="Pfam" id="PF08386">
    <property type="entry name" value="Abhydrolase_4"/>
    <property type="match status" value="1"/>
</dbReference>
<dbReference type="GO" id="GO:0016787">
    <property type="term" value="F:hydrolase activity"/>
    <property type="evidence" value="ECO:0007669"/>
    <property type="project" value="UniProtKB-KW"/>
</dbReference>
<dbReference type="Proteomes" id="UP001244011">
    <property type="component" value="Unassembled WGS sequence"/>
</dbReference>
<comment type="caution">
    <text evidence="5">The sequence shown here is derived from an EMBL/GenBank/DDBJ whole genome shotgun (WGS) entry which is preliminary data.</text>
</comment>
<dbReference type="Pfam" id="PF00561">
    <property type="entry name" value="Abhydrolase_1"/>
    <property type="match status" value="1"/>
</dbReference>
<dbReference type="RefSeq" id="XP_060279326.1">
    <property type="nucleotide sequence ID" value="XM_060422988.1"/>
</dbReference>
<protein>
    <submittedName>
        <fullName evidence="5">Alpha/Beta hydrolase protein</fullName>
    </submittedName>
</protein>
<organism evidence="5 6">
    <name type="scientific">Phialemonium atrogriseum</name>
    <dbReference type="NCBI Taxonomy" id="1093897"/>
    <lineage>
        <taxon>Eukaryota</taxon>
        <taxon>Fungi</taxon>
        <taxon>Dikarya</taxon>
        <taxon>Ascomycota</taxon>
        <taxon>Pezizomycotina</taxon>
        <taxon>Sordariomycetes</taxon>
        <taxon>Sordariomycetidae</taxon>
        <taxon>Cephalothecales</taxon>
        <taxon>Cephalothecaceae</taxon>
        <taxon>Phialemonium</taxon>
    </lineage>
</organism>
<evidence type="ECO:0000256" key="1">
    <source>
        <dbReference type="ARBA" id="ARBA00010088"/>
    </source>
</evidence>
<dbReference type="AlphaFoldDB" id="A0AAJ0BTH7"/>
<gene>
    <name evidence="5" type="ORF">QBC33DRAFT_249766</name>
</gene>
<evidence type="ECO:0000256" key="2">
    <source>
        <dbReference type="ARBA" id="ARBA00022801"/>
    </source>
</evidence>
<proteinExistence type="inferred from homology"/>
<evidence type="ECO:0000313" key="5">
    <source>
        <dbReference type="EMBL" id="KAK1763113.1"/>
    </source>
</evidence>